<dbReference type="EMBL" id="FLRH01000003">
    <property type="protein sequence ID" value="SBT65989.1"/>
    <property type="molecule type" value="Genomic_DNA"/>
</dbReference>
<sequence length="62" mass="6745">MTEPEQFGRQQEDPLETGRVFQDAEGRRTTDPAEGEANATRDADRNAAHLAHGEVGPGVPEE</sequence>
<evidence type="ECO:0000256" key="1">
    <source>
        <dbReference type="SAM" id="MobiDB-lite"/>
    </source>
</evidence>
<organism evidence="2 3">
    <name type="scientific">Micromonospora sediminicola</name>
    <dbReference type="NCBI Taxonomy" id="946078"/>
    <lineage>
        <taxon>Bacteria</taxon>
        <taxon>Bacillati</taxon>
        <taxon>Actinomycetota</taxon>
        <taxon>Actinomycetes</taxon>
        <taxon>Micromonosporales</taxon>
        <taxon>Micromonosporaceae</taxon>
        <taxon>Micromonospora</taxon>
    </lineage>
</organism>
<name>A0A1A9BAI5_9ACTN</name>
<reference evidence="3" key="1">
    <citation type="submission" date="2016-06" db="EMBL/GenBank/DDBJ databases">
        <authorList>
            <person name="Varghese N."/>
            <person name="Submissions Spin"/>
        </authorList>
    </citation>
    <scope>NUCLEOTIDE SEQUENCE [LARGE SCALE GENOMIC DNA]</scope>
    <source>
        <strain evidence="3">DSM 45794</strain>
    </source>
</reference>
<dbReference type="OrthoDB" id="3397603at2"/>
<gene>
    <name evidence="2" type="ORF">GA0070622_3006</name>
</gene>
<evidence type="ECO:0000313" key="3">
    <source>
        <dbReference type="Proteomes" id="UP000199558"/>
    </source>
</evidence>
<evidence type="ECO:0000313" key="2">
    <source>
        <dbReference type="EMBL" id="SBT65989.1"/>
    </source>
</evidence>
<protein>
    <submittedName>
        <fullName evidence="2">Uncharacterized protein</fullName>
    </submittedName>
</protein>
<keyword evidence="3" id="KW-1185">Reference proteome</keyword>
<accession>A0A1A9BAI5</accession>
<dbReference type="Proteomes" id="UP000199558">
    <property type="component" value="Unassembled WGS sequence"/>
</dbReference>
<feature type="compositionally biased region" description="Basic and acidic residues" evidence="1">
    <location>
        <begin position="22"/>
        <end position="31"/>
    </location>
</feature>
<dbReference type="STRING" id="946078.GA0070622_3006"/>
<dbReference type="AlphaFoldDB" id="A0A1A9BAI5"/>
<proteinExistence type="predicted"/>
<dbReference type="RefSeq" id="WP_091573845.1">
    <property type="nucleotide sequence ID" value="NZ_FLRH01000003.1"/>
</dbReference>
<feature type="region of interest" description="Disordered" evidence="1">
    <location>
        <begin position="1"/>
        <end position="62"/>
    </location>
</feature>